<reference evidence="1" key="2">
    <citation type="journal article" date="2015" name="Data Brief">
        <title>Shoot transcriptome of the giant reed, Arundo donax.</title>
        <authorList>
            <person name="Barrero R.A."/>
            <person name="Guerrero F.D."/>
            <person name="Moolhuijzen P."/>
            <person name="Goolsby J.A."/>
            <person name="Tidwell J."/>
            <person name="Bellgard S.E."/>
            <person name="Bellgard M.I."/>
        </authorList>
    </citation>
    <scope>NUCLEOTIDE SEQUENCE</scope>
    <source>
        <tissue evidence="1">Shoot tissue taken approximately 20 cm above the soil surface</tissue>
    </source>
</reference>
<dbReference type="AlphaFoldDB" id="A0A0A9A9R0"/>
<evidence type="ECO:0000313" key="1">
    <source>
        <dbReference type="EMBL" id="JAD43792.1"/>
    </source>
</evidence>
<sequence length="40" mass="4406">MRCVLPSNRSGVSSTDIIPQLTVNCIQSLNTVLIVMILFE</sequence>
<protein>
    <submittedName>
        <fullName evidence="1">Uncharacterized protein</fullName>
    </submittedName>
</protein>
<proteinExistence type="predicted"/>
<reference evidence="1" key="1">
    <citation type="submission" date="2014-09" db="EMBL/GenBank/DDBJ databases">
        <authorList>
            <person name="Magalhaes I.L.F."/>
            <person name="Oliveira U."/>
            <person name="Santos F.R."/>
            <person name="Vidigal T.H.D.A."/>
            <person name="Brescovit A.D."/>
            <person name="Santos A.J."/>
        </authorList>
    </citation>
    <scope>NUCLEOTIDE SEQUENCE</scope>
    <source>
        <tissue evidence="1">Shoot tissue taken approximately 20 cm above the soil surface</tissue>
    </source>
</reference>
<dbReference type="EMBL" id="GBRH01254103">
    <property type="protein sequence ID" value="JAD43792.1"/>
    <property type="molecule type" value="Transcribed_RNA"/>
</dbReference>
<accession>A0A0A9A9R0</accession>
<organism evidence="1">
    <name type="scientific">Arundo donax</name>
    <name type="common">Giant reed</name>
    <name type="synonym">Donax arundinaceus</name>
    <dbReference type="NCBI Taxonomy" id="35708"/>
    <lineage>
        <taxon>Eukaryota</taxon>
        <taxon>Viridiplantae</taxon>
        <taxon>Streptophyta</taxon>
        <taxon>Embryophyta</taxon>
        <taxon>Tracheophyta</taxon>
        <taxon>Spermatophyta</taxon>
        <taxon>Magnoliopsida</taxon>
        <taxon>Liliopsida</taxon>
        <taxon>Poales</taxon>
        <taxon>Poaceae</taxon>
        <taxon>PACMAD clade</taxon>
        <taxon>Arundinoideae</taxon>
        <taxon>Arundineae</taxon>
        <taxon>Arundo</taxon>
    </lineage>
</organism>
<name>A0A0A9A9R0_ARUDO</name>